<dbReference type="GO" id="GO:0046872">
    <property type="term" value="F:metal ion binding"/>
    <property type="evidence" value="ECO:0007669"/>
    <property type="project" value="UniProtKB-KW"/>
</dbReference>
<evidence type="ECO:0000256" key="4">
    <source>
        <dbReference type="ARBA" id="ARBA00022842"/>
    </source>
</evidence>
<reference evidence="5" key="1">
    <citation type="submission" date="2020-03" db="EMBL/GenBank/DDBJ databases">
        <title>Draft Genome Sequence of Cylindrodendrum hubeiense.</title>
        <authorList>
            <person name="Buettner E."/>
            <person name="Kellner H."/>
        </authorList>
    </citation>
    <scope>NUCLEOTIDE SEQUENCE</scope>
    <source>
        <strain evidence="5">IHI 201604</strain>
    </source>
</reference>
<dbReference type="InterPro" id="IPR023214">
    <property type="entry name" value="HAD_sf"/>
</dbReference>
<dbReference type="Pfam" id="PF13419">
    <property type="entry name" value="HAD_2"/>
    <property type="match status" value="1"/>
</dbReference>
<evidence type="ECO:0000256" key="3">
    <source>
        <dbReference type="ARBA" id="ARBA00022801"/>
    </source>
</evidence>
<dbReference type="InterPro" id="IPR041492">
    <property type="entry name" value="HAD_2"/>
</dbReference>
<proteinExistence type="predicted"/>
<dbReference type="SUPFAM" id="SSF56784">
    <property type="entry name" value="HAD-like"/>
    <property type="match status" value="1"/>
</dbReference>
<sequence length="248" mass="27223">MPSSLPSTSSNAEDQVRATLDTRSWIGFDLDDTLHEFRKASCAATAHCLTLIAQGHLNISREAVQARYQEALRQGTSNAFVDGKTSHDYRRDRFSATLDHFGLGQGLIDDLITSYERVLVQNLTLKPGAVSLLRAIKSSGRRIVVITEGPQDAQERALRDLGISEYVDFLATTNHFGVSKTSGLFLKVLDQLAIQAHEIAYVGDSIERDIAPATAEGIYAIHLDEKQSSRLTQEPVTINSLVVLESLV</sequence>
<protein>
    <submittedName>
        <fullName evidence="5">Uncharacterized protein</fullName>
    </submittedName>
</protein>
<keyword evidence="3" id="KW-0378">Hydrolase</keyword>
<evidence type="ECO:0000313" key="5">
    <source>
        <dbReference type="EMBL" id="KAF7548976.1"/>
    </source>
</evidence>
<name>A0A9P5HBU6_9HYPO</name>
<dbReference type="EMBL" id="JAANBB010000134">
    <property type="protein sequence ID" value="KAF7548976.1"/>
    <property type="molecule type" value="Genomic_DNA"/>
</dbReference>
<dbReference type="PANTHER" id="PTHR46470">
    <property type="entry name" value="N-ACYLNEURAMINATE-9-PHOSPHATASE"/>
    <property type="match status" value="1"/>
</dbReference>
<dbReference type="GO" id="GO:0016791">
    <property type="term" value="F:phosphatase activity"/>
    <property type="evidence" value="ECO:0007669"/>
    <property type="project" value="UniProtKB-ARBA"/>
</dbReference>
<comment type="caution">
    <text evidence="5">The sequence shown here is derived from an EMBL/GenBank/DDBJ whole genome shotgun (WGS) entry which is preliminary data.</text>
</comment>
<dbReference type="Gene3D" id="1.10.150.240">
    <property type="entry name" value="Putative phosphatase, domain 2"/>
    <property type="match status" value="1"/>
</dbReference>
<dbReference type="NCBIfam" id="TIGR01549">
    <property type="entry name" value="HAD-SF-IA-v1"/>
    <property type="match status" value="1"/>
</dbReference>
<dbReference type="GO" id="GO:0044281">
    <property type="term" value="P:small molecule metabolic process"/>
    <property type="evidence" value="ECO:0007669"/>
    <property type="project" value="UniProtKB-ARBA"/>
</dbReference>
<dbReference type="Gene3D" id="3.40.50.1000">
    <property type="entry name" value="HAD superfamily/HAD-like"/>
    <property type="match status" value="1"/>
</dbReference>
<dbReference type="SFLD" id="SFLDG01129">
    <property type="entry name" value="C1.5:_HAD__Beta-PGM__Phosphata"/>
    <property type="match status" value="1"/>
</dbReference>
<dbReference type="Proteomes" id="UP000722485">
    <property type="component" value="Unassembled WGS sequence"/>
</dbReference>
<comment type="cofactor">
    <cofactor evidence="1">
        <name>Mg(2+)</name>
        <dbReference type="ChEBI" id="CHEBI:18420"/>
    </cofactor>
</comment>
<organism evidence="5 6">
    <name type="scientific">Cylindrodendrum hubeiense</name>
    <dbReference type="NCBI Taxonomy" id="595255"/>
    <lineage>
        <taxon>Eukaryota</taxon>
        <taxon>Fungi</taxon>
        <taxon>Dikarya</taxon>
        <taxon>Ascomycota</taxon>
        <taxon>Pezizomycotina</taxon>
        <taxon>Sordariomycetes</taxon>
        <taxon>Hypocreomycetidae</taxon>
        <taxon>Hypocreales</taxon>
        <taxon>Nectriaceae</taxon>
        <taxon>Cylindrodendrum</taxon>
    </lineage>
</organism>
<evidence type="ECO:0000256" key="1">
    <source>
        <dbReference type="ARBA" id="ARBA00001946"/>
    </source>
</evidence>
<keyword evidence="6" id="KW-1185">Reference proteome</keyword>
<dbReference type="PANTHER" id="PTHR46470:SF2">
    <property type="entry name" value="GLYCERALDEHYDE 3-PHOSPHATE PHOSPHATASE"/>
    <property type="match status" value="1"/>
</dbReference>
<gene>
    <name evidence="5" type="ORF">G7Z17_g6706</name>
</gene>
<evidence type="ECO:0000256" key="2">
    <source>
        <dbReference type="ARBA" id="ARBA00022723"/>
    </source>
</evidence>
<dbReference type="OrthoDB" id="1694274at2759"/>
<keyword evidence="4" id="KW-0460">Magnesium</keyword>
<dbReference type="InterPro" id="IPR006439">
    <property type="entry name" value="HAD-SF_hydro_IA"/>
</dbReference>
<keyword evidence="2" id="KW-0479">Metal-binding</keyword>
<dbReference type="InterPro" id="IPR036412">
    <property type="entry name" value="HAD-like_sf"/>
</dbReference>
<dbReference type="AlphaFoldDB" id="A0A9P5HBU6"/>
<dbReference type="SFLD" id="SFLDS00003">
    <property type="entry name" value="Haloacid_Dehalogenase"/>
    <property type="match status" value="1"/>
</dbReference>
<evidence type="ECO:0000313" key="6">
    <source>
        <dbReference type="Proteomes" id="UP000722485"/>
    </source>
</evidence>
<dbReference type="InterPro" id="IPR051400">
    <property type="entry name" value="HAD-like_hydrolase"/>
</dbReference>
<dbReference type="InterPro" id="IPR023198">
    <property type="entry name" value="PGP-like_dom2"/>
</dbReference>
<accession>A0A9P5HBU6</accession>